<dbReference type="Proteomes" id="UP000594364">
    <property type="component" value="Chromosome 5"/>
</dbReference>
<reference evidence="1 2" key="1">
    <citation type="journal article" date="2018" name="PLoS Genet.">
        <title>Repeat elements organise 3D genome structure and mediate transcription in the filamentous fungus Epichloe festucae.</title>
        <authorList>
            <person name="Winter D.J."/>
            <person name="Ganley A.R.D."/>
            <person name="Young C.A."/>
            <person name="Liachko I."/>
            <person name="Schardl C.L."/>
            <person name="Dupont P.Y."/>
            <person name="Berry D."/>
            <person name="Ram A."/>
            <person name="Scott B."/>
            <person name="Cox M.P."/>
        </authorList>
    </citation>
    <scope>NUCLEOTIDE SEQUENCE [LARGE SCALE GENOMIC DNA]</scope>
    <source>
        <strain evidence="1 2">Fl1</strain>
    </source>
</reference>
<evidence type="ECO:0000313" key="2">
    <source>
        <dbReference type="Proteomes" id="UP000594364"/>
    </source>
</evidence>
<sequence>MDLTPIKVASAILKHHGISMCIAGELALNYYNVPRVCHDLEICVLKSSSLVAARLLCSTGLFNSCELDTDFNNYTEYKRDIPRVQTTYWCPPQTIVIFNAAFLGFDAIEDVLIPPIDGQTIHISKEIQLNRDDIANLHLPRLAALLKGLARRYLDTRDDVAMIAVEQLVDGMNIDEVWVERQLKGSDAAILDLVMSQVRNKRLRIDYYTENKITCFISDEEEAKKMVVGEACGVLVQEIAGNHSEGWGTILYILLFHFQLRAMIQERLNDAAIALHRVLSREQVAFGIFGGYAIATFGGPRESKDVDCIASASKDQIIQLLNGKQGFQVIPQSRQDYVALFWSDRADRGNAVLMEVFCEKFPGSQYAMGDVSCNTVSIKGSSLGEGMACFLDPFYLFKGKLRATATRAKFHDSADLRMLMGKYEGVLKSHAHELDLEYVGLSLKRYPEHERLFEQLGVDIEQAKRAANGLDLNRLPAPAPGDVQRGILG</sequence>
<dbReference type="EMBL" id="CP031389">
    <property type="protein sequence ID" value="QPH11545.1"/>
    <property type="molecule type" value="Genomic_DNA"/>
</dbReference>
<evidence type="ECO:0000313" key="1">
    <source>
        <dbReference type="EMBL" id="QPH11545.1"/>
    </source>
</evidence>
<keyword evidence="2" id="KW-1185">Reference proteome</keyword>
<dbReference type="Gene3D" id="3.30.460.40">
    <property type="match status" value="1"/>
</dbReference>
<organism evidence="1 2">
    <name type="scientific">Epichloe festucae (strain Fl1)</name>
    <dbReference type="NCBI Taxonomy" id="877507"/>
    <lineage>
        <taxon>Eukaryota</taxon>
        <taxon>Fungi</taxon>
        <taxon>Dikarya</taxon>
        <taxon>Ascomycota</taxon>
        <taxon>Pezizomycotina</taxon>
        <taxon>Sordariomycetes</taxon>
        <taxon>Hypocreomycetidae</taxon>
        <taxon>Hypocreales</taxon>
        <taxon>Clavicipitaceae</taxon>
        <taxon>Epichloe</taxon>
    </lineage>
</organism>
<name>A0A7U3Q0F0_EPIFF</name>
<dbReference type="AlphaFoldDB" id="A0A7U3Q0F0"/>
<gene>
    <name evidence="1" type="ORF">C2857_003337</name>
</gene>
<protein>
    <submittedName>
        <fullName evidence="1">Uncharacterized protein</fullName>
    </submittedName>
</protein>
<proteinExistence type="predicted"/>
<accession>A0A7U3Q0F0</accession>
<dbReference type="OrthoDB" id="3259529at2759"/>